<evidence type="ECO:0000259" key="2">
    <source>
        <dbReference type="PROSITE" id="PS51411"/>
    </source>
</evidence>
<feature type="domain" description="PSP1 C-terminal" evidence="2">
    <location>
        <begin position="65"/>
        <end position="150"/>
    </location>
</feature>
<evidence type="ECO:0000313" key="4">
    <source>
        <dbReference type="Proteomes" id="UP000285961"/>
    </source>
</evidence>
<dbReference type="InterPro" id="IPR047767">
    <property type="entry name" value="PSP1-like"/>
</dbReference>
<accession>A0A419F853</accession>
<protein>
    <recommendedName>
        <fullName evidence="2">PSP1 C-terminal domain-containing protein</fullName>
    </recommendedName>
</protein>
<dbReference type="NCBIfam" id="NF041131">
    <property type="entry name" value="RicT_YaaT_fam"/>
    <property type="match status" value="1"/>
</dbReference>
<comment type="caution">
    <text evidence="3">The sequence shown here is derived from an EMBL/GenBank/DDBJ whole genome shotgun (WGS) entry which is preliminary data.</text>
</comment>
<feature type="region of interest" description="Disordered" evidence="1">
    <location>
        <begin position="225"/>
        <end position="248"/>
    </location>
</feature>
<proteinExistence type="predicted"/>
<evidence type="ECO:0000313" key="3">
    <source>
        <dbReference type="EMBL" id="RJP74612.1"/>
    </source>
</evidence>
<reference evidence="3 4" key="1">
    <citation type="journal article" date="2017" name="ISME J.">
        <title>Energy and carbon metabolisms in a deep terrestrial subsurface fluid microbial community.</title>
        <authorList>
            <person name="Momper L."/>
            <person name="Jungbluth S.P."/>
            <person name="Lee M.D."/>
            <person name="Amend J.P."/>
        </authorList>
    </citation>
    <scope>NUCLEOTIDE SEQUENCE [LARGE SCALE GENOMIC DNA]</scope>
    <source>
        <strain evidence="3">SURF_17</strain>
    </source>
</reference>
<dbReference type="InterPro" id="IPR007557">
    <property type="entry name" value="PSP1_C"/>
</dbReference>
<dbReference type="PANTHER" id="PTHR43830">
    <property type="entry name" value="PROTEIN PSP1"/>
    <property type="match status" value="1"/>
</dbReference>
<dbReference type="EMBL" id="QZKI01000013">
    <property type="protein sequence ID" value="RJP74612.1"/>
    <property type="molecule type" value="Genomic_DNA"/>
</dbReference>
<dbReference type="Proteomes" id="UP000285961">
    <property type="component" value="Unassembled WGS sequence"/>
</dbReference>
<dbReference type="Pfam" id="PF04468">
    <property type="entry name" value="PSP1"/>
    <property type="match status" value="1"/>
</dbReference>
<dbReference type="PROSITE" id="PS51411">
    <property type="entry name" value="PSP1_C"/>
    <property type="match status" value="1"/>
</dbReference>
<feature type="compositionally biased region" description="Acidic residues" evidence="1">
    <location>
        <begin position="227"/>
        <end position="241"/>
    </location>
</feature>
<dbReference type="AlphaFoldDB" id="A0A419F853"/>
<evidence type="ECO:0000256" key="1">
    <source>
        <dbReference type="SAM" id="MobiDB-lite"/>
    </source>
</evidence>
<dbReference type="PANTHER" id="PTHR43830:SF3">
    <property type="entry name" value="PROTEIN PSP1"/>
    <property type="match status" value="1"/>
</dbReference>
<sequence>MIIMIAVGRLKFKEEGRVHTFRAEGLNLRPGDACVVRTDIGLRLGEVVVEPRHIALAEPCLEKMMKAVRKATAEDRKRHEELLQLEQDAFKICENKIEERELPMKLVGVEAALDRSKILFYFRSETRVDFRELVKDLAHQFRTRIELRQIGVRDEARMVGGMGCCGRPLCCATFLQEFSPVSIKMAKKQSLALNPTKISGQCGRLMCCIQYEYACYQAAGAQKAESEPGEETASEETDDTVENGLGGR</sequence>
<dbReference type="GO" id="GO:0005737">
    <property type="term" value="C:cytoplasm"/>
    <property type="evidence" value="ECO:0007669"/>
    <property type="project" value="TreeGrafter"/>
</dbReference>
<name>A0A419F853_9BACT</name>
<organism evidence="3 4">
    <name type="scientific">Candidatus Abyssobacteria bacterium SURF_17</name>
    <dbReference type="NCBI Taxonomy" id="2093361"/>
    <lineage>
        <taxon>Bacteria</taxon>
        <taxon>Pseudomonadati</taxon>
        <taxon>Candidatus Hydrogenedentota</taxon>
        <taxon>Candidatus Abyssobacteria</taxon>
    </lineage>
</organism>
<gene>
    <name evidence="3" type="ORF">C4532_02010</name>
</gene>